<dbReference type="EMBL" id="JBGBPQ010000007">
    <property type="protein sequence ID" value="KAL1521322.1"/>
    <property type="molecule type" value="Genomic_DNA"/>
</dbReference>
<protein>
    <recommendedName>
        <fullName evidence="3">Hexosyltransferase</fullName>
    </recommendedName>
</protein>
<reference evidence="1 2" key="1">
    <citation type="journal article" date="2024" name="Science">
        <title>Giant polyketide synthase enzymes in the biosynthesis of giant marine polyether toxins.</title>
        <authorList>
            <person name="Fallon T.R."/>
            <person name="Shende V.V."/>
            <person name="Wierzbicki I.H."/>
            <person name="Pendleton A.L."/>
            <person name="Watervoot N.F."/>
            <person name="Auber R.P."/>
            <person name="Gonzalez D.J."/>
            <person name="Wisecaver J.H."/>
            <person name="Moore B.S."/>
        </authorList>
    </citation>
    <scope>NUCLEOTIDE SEQUENCE [LARGE SCALE GENOMIC DNA]</scope>
    <source>
        <strain evidence="1 2">12B1</strain>
    </source>
</reference>
<name>A0AB34JJ44_PRYPA</name>
<dbReference type="AlphaFoldDB" id="A0AB34JJ44"/>
<accession>A0AB34JJ44</accession>
<organism evidence="1 2">
    <name type="scientific">Prymnesium parvum</name>
    <name type="common">Toxic golden alga</name>
    <dbReference type="NCBI Taxonomy" id="97485"/>
    <lineage>
        <taxon>Eukaryota</taxon>
        <taxon>Haptista</taxon>
        <taxon>Haptophyta</taxon>
        <taxon>Prymnesiophyceae</taxon>
        <taxon>Prymnesiales</taxon>
        <taxon>Prymnesiaceae</taxon>
        <taxon>Prymnesium</taxon>
    </lineage>
</organism>
<evidence type="ECO:0000313" key="1">
    <source>
        <dbReference type="EMBL" id="KAL1521322.1"/>
    </source>
</evidence>
<comment type="caution">
    <text evidence="1">The sequence shown here is derived from an EMBL/GenBank/DDBJ whole genome shotgun (WGS) entry which is preliminary data.</text>
</comment>
<proteinExistence type="predicted"/>
<sequence length="360" mass="40147">MQDCPCNTTWLGIVPRSAPQHAEPPAWPASDCDLPRHRSAELVIAHCAYSLNWVPGYVAEIEASGLLQVVRVVIYSKCGRRPSLVNISSPVLLRTLPNVGRNDHTYAHHLATEYDCLPSVSFFLKDRNVGGWLLKEQFTPAREMAELTMRSGFTCGFRSRRASSASFSVFANLSVLGQFKMAHHYLTKHSRKRRPMPADFAANCSHWDAGSGEHGRRWLGFRSRNCTEWGNFSALSHAFQSKTKPLAQWMNVSGIFPREHLEALTSQGLWYVCFGGAFAVQRSRIALWPVSTWRGLSDALSRADNLEEGHYAERTWGALLGPRLASDERLALIASARFGIGIYGLLKGCSCEKTRGRSHA</sequence>
<dbReference type="Proteomes" id="UP001515480">
    <property type="component" value="Unassembled WGS sequence"/>
</dbReference>
<evidence type="ECO:0008006" key="3">
    <source>
        <dbReference type="Google" id="ProtNLM"/>
    </source>
</evidence>
<evidence type="ECO:0000313" key="2">
    <source>
        <dbReference type="Proteomes" id="UP001515480"/>
    </source>
</evidence>
<gene>
    <name evidence="1" type="ORF">AB1Y20_020989</name>
</gene>
<keyword evidence="2" id="KW-1185">Reference proteome</keyword>